<evidence type="ECO:0000313" key="3">
    <source>
        <dbReference type="Proteomes" id="UP001229346"/>
    </source>
</evidence>
<comment type="caution">
    <text evidence="2">The sequence shown here is derived from an EMBL/GenBank/DDBJ whole genome shotgun (WGS) entry which is preliminary data.</text>
</comment>
<sequence>MTFKPLDMQMSVPRTQEYSGLQGQAAHKPLADQSALAGQASKETEQLRTKNTAVEQTTGQKVRSDQEQSDGSGSRYSAARKRTSDEMAEEQAEEKPAHPFKGHNLDIKL</sequence>
<accession>A0ABT9U0K9</accession>
<protein>
    <recommendedName>
        <fullName evidence="4">RNA polymerase subunit sigma</fullName>
    </recommendedName>
</protein>
<evidence type="ECO:0000256" key="1">
    <source>
        <dbReference type="SAM" id="MobiDB-lite"/>
    </source>
</evidence>
<organism evidence="2 3">
    <name type="scientific">Paenibacillus harenae</name>
    <dbReference type="NCBI Taxonomy" id="306543"/>
    <lineage>
        <taxon>Bacteria</taxon>
        <taxon>Bacillati</taxon>
        <taxon>Bacillota</taxon>
        <taxon>Bacilli</taxon>
        <taxon>Bacillales</taxon>
        <taxon>Paenibacillaceae</taxon>
        <taxon>Paenibacillus</taxon>
    </lineage>
</organism>
<feature type="compositionally biased region" description="Polar residues" evidence="1">
    <location>
        <begin position="49"/>
        <end position="61"/>
    </location>
</feature>
<evidence type="ECO:0000313" key="2">
    <source>
        <dbReference type="EMBL" id="MDQ0113103.1"/>
    </source>
</evidence>
<reference evidence="2 3" key="1">
    <citation type="submission" date="2023-07" db="EMBL/GenBank/DDBJ databases">
        <title>Sorghum-associated microbial communities from plants grown in Nebraska, USA.</title>
        <authorList>
            <person name="Schachtman D."/>
        </authorList>
    </citation>
    <scope>NUCLEOTIDE SEQUENCE [LARGE SCALE GENOMIC DNA]</scope>
    <source>
        <strain evidence="2 3">CC482</strain>
    </source>
</reference>
<keyword evidence="3" id="KW-1185">Reference proteome</keyword>
<dbReference type="EMBL" id="JAUSSU010000004">
    <property type="protein sequence ID" value="MDQ0113103.1"/>
    <property type="molecule type" value="Genomic_DNA"/>
</dbReference>
<evidence type="ECO:0008006" key="4">
    <source>
        <dbReference type="Google" id="ProtNLM"/>
    </source>
</evidence>
<dbReference type="Proteomes" id="UP001229346">
    <property type="component" value="Unassembled WGS sequence"/>
</dbReference>
<feature type="compositionally biased region" description="Basic and acidic residues" evidence="1">
    <location>
        <begin position="93"/>
        <end position="109"/>
    </location>
</feature>
<name>A0ABT9U0K9_PAEHA</name>
<proteinExistence type="predicted"/>
<dbReference type="RefSeq" id="WP_307204063.1">
    <property type="nucleotide sequence ID" value="NZ_JAUSST010000002.1"/>
</dbReference>
<gene>
    <name evidence="2" type="ORF">J2T15_002538</name>
</gene>
<feature type="region of interest" description="Disordered" evidence="1">
    <location>
        <begin position="1"/>
        <end position="109"/>
    </location>
</feature>
<feature type="compositionally biased region" description="Polar residues" evidence="1">
    <location>
        <begin position="12"/>
        <end position="22"/>
    </location>
</feature>